<reference evidence="1 2" key="2">
    <citation type="journal article" date="2022" name="Mol. Biol. Evol.">
        <title>Comparative Genomics Reveals Insights into the Divergent Evolution of Astigmatic Mites and Household Pest Adaptations.</title>
        <authorList>
            <person name="Xiong Q."/>
            <person name="Wan A.T."/>
            <person name="Liu X."/>
            <person name="Fung C.S."/>
            <person name="Xiao X."/>
            <person name="Malainual N."/>
            <person name="Hou J."/>
            <person name="Wang L."/>
            <person name="Wang M."/>
            <person name="Yang K.Y."/>
            <person name="Cui Y."/>
            <person name="Leung E.L."/>
            <person name="Nong W."/>
            <person name="Shin S.K."/>
            <person name="Au S.W."/>
            <person name="Jeong K.Y."/>
            <person name="Chew F.T."/>
            <person name="Hui J.H."/>
            <person name="Leung T.F."/>
            <person name="Tungtrongchitr A."/>
            <person name="Zhong N."/>
            <person name="Liu Z."/>
            <person name="Tsui S.K."/>
        </authorList>
    </citation>
    <scope>NUCLEOTIDE SEQUENCE [LARGE SCALE GENOMIC DNA]</scope>
    <source>
        <strain evidence="1">Derp</strain>
    </source>
</reference>
<name>A0ABQ8JQ58_DERPT</name>
<organism evidence="1 2">
    <name type="scientific">Dermatophagoides pteronyssinus</name>
    <name type="common">European house dust mite</name>
    <dbReference type="NCBI Taxonomy" id="6956"/>
    <lineage>
        <taxon>Eukaryota</taxon>
        <taxon>Metazoa</taxon>
        <taxon>Ecdysozoa</taxon>
        <taxon>Arthropoda</taxon>
        <taxon>Chelicerata</taxon>
        <taxon>Arachnida</taxon>
        <taxon>Acari</taxon>
        <taxon>Acariformes</taxon>
        <taxon>Sarcoptiformes</taxon>
        <taxon>Astigmata</taxon>
        <taxon>Psoroptidia</taxon>
        <taxon>Analgoidea</taxon>
        <taxon>Pyroglyphidae</taxon>
        <taxon>Dermatophagoidinae</taxon>
        <taxon>Dermatophagoides</taxon>
    </lineage>
</organism>
<gene>
    <name evidence="1" type="ORF">DERP_012725</name>
</gene>
<dbReference type="EMBL" id="NJHN03000026">
    <property type="protein sequence ID" value="KAH9424741.1"/>
    <property type="molecule type" value="Genomic_DNA"/>
</dbReference>
<protein>
    <submittedName>
        <fullName evidence="1">Uncharacterized protein</fullName>
    </submittedName>
</protein>
<proteinExistence type="predicted"/>
<sequence length="90" mass="10559">MATNNLLNELNPSSRIVNHFLLNEDDPMENSKSKKGTWIVFIMYHHHHNALTFFPQIIIIRPCNNIVHDDGDGNLLRFTIQEKWLINFVC</sequence>
<comment type="caution">
    <text evidence="1">The sequence shown here is derived from an EMBL/GenBank/DDBJ whole genome shotgun (WGS) entry which is preliminary data.</text>
</comment>
<keyword evidence="2" id="KW-1185">Reference proteome</keyword>
<evidence type="ECO:0000313" key="1">
    <source>
        <dbReference type="EMBL" id="KAH9424741.1"/>
    </source>
</evidence>
<reference evidence="1 2" key="1">
    <citation type="journal article" date="2018" name="J. Allergy Clin. Immunol.">
        <title>High-quality assembly of Dermatophagoides pteronyssinus genome and transcriptome reveals a wide range of novel allergens.</title>
        <authorList>
            <person name="Liu X.Y."/>
            <person name="Yang K.Y."/>
            <person name="Wang M.Q."/>
            <person name="Kwok J.S."/>
            <person name="Zeng X."/>
            <person name="Yang Z."/>
            <person name="Xiao X.J."/>
            <person name="Lau C.P."/>
            <person name="Li Y."/>
            <person name="Huang Z.M."/>
            <person name="Ba J.G."/>
            <person name="Yim A.K."/>
            <person name="Ouyang C.Y."/>
            <person name="Ngai S.M."/>
            <person name="Chan T.F."/>
            <person name="Leung E.L."/>
            <person name="Liu L."/>
            <person name="Liu Z.G."/>
            <person name="Tsui S.K."/>
        </authorList>
    </citation>
    <scope>NUCLEOTIDE SEQUENCE [LARGE SCALE GENOMIC DNA]</scope>
    <source>
        <strain evidence="1">Derp</strain>
    </source>
</reference>
<evidence type="ECO:0000313" key="2">
    <source>
        <dbReference type="Proteomes" id="UP000887458"/>
    </source>
</evidence>
<dbReference type="Proteomes" id="UP000887458">
    <property type="component" value="Unassembled WGS sequence"/>
</dbReference>
<accession>A0ABQ8JQ58</accession>